<dbReference type="SUPFAM" id="SSF54909">
    <property type="entry name" value="Dimeric alpha+beta barrel"/>
    <property type="match status" value="1"/>
</dbReference>
<keyword evidence="1" id="KW-0805">Transcription regulation</keyword>
<sequence>MEDLSQEKWTKIDKKILAILQQDATLSVAEVANQVGLSQSPCWRRINRLEQAGLIRRRVALLDAQKLGLGVVVFVNVRLSGHADQSLREFEEAICAFPEVTECYTMTGSMDFHLRILVKDIQGYERFFRDHLSQMPAVREVHSSVAITQLKYTTELPLGLLNDELK</sequence>
<dbReference type="InterPro" id="IPR011008">
    <property type="entry name" value="Dimeric_a/b-barrel"/>
</dbReference>
<dbReference type="InterPro" id="IPR036388">
    <property type="entry name" value="WH-like_DNA-bd_sf"/>
</dbReference>
<dbReference type="GO" id="GO:0005829">
    <property type="term" value="C:cytosol"/>
    <property type="evidence" value="ECO:0007669"/>
    <property type="project" value="TreeGrafter"/>
</dbReference>
<dbReference type="InterPro" id="IPR036390">
    <property type="entry name" value="WH_DNA-bd_sf"/>
</dbReference>
<evidence type="ECO:0000256" key="3">
    <source>
        <dbReference type="ARBA" id="ARBA00023163"/>
    </source>
</evidence>
<organism evidence="5 6">
    <name type="scientific">Bacterioplanes sanyensis</name>
    <dbReference type="NCBI Taxonomy" id="1249553"/>
    <lineage>
        <taxon>Bacteria</taxon>
        <taxon>Pseudomonadati</taxon>
        <taxon>Pseudomonadota</taxon>
        <taxon>Gammaproteobacteria</taxon>
        <taxon>Oceanospirillales</taxon>
        <taxon>Oceanospirillaceae</taxon>
        <taxon>Bacterioplanes</taxon>
    </lineage>
</organism>
<dbReference type="OrthoDB" id="8590699at2"/>
<dbReference type="Proteomes" id="UP000202440">
    <property type="component" value="Chromosome"/>
</dbReference>
<dbReference type="PROSITE" id="PS50956">
    <property type="entry name" value="HTH_ASNC_2"/>
    <property type="match status" value="1"/>
</dbReference>
<proteinExistence type="predicted"/>
<dbReference type="InterPro" id="IPR011991">
    <property type="entry name" value="ArsR-like_HTH"/>
</dbReference>
<keyword evidence="3" id="KW-0804">Transcription</keyword>
<dbReference type="SUPFAM" id="SSF46785">
    <property type="entry name" value="Winged helix' DNA-binding domain"/>
    <property type="match status" value="1"/>
</dbReference>
<dbReference type="Pfam" id="PF01037">
    <property type="entry name" value="AsnC_trans_reg"/>
    <property type="match status" value="1"/>
</dbReference>
<dbReference type="InterPro" id="IPR000485">
    <property type="entry name" value="AsnC-type_HTH_dom"/>
</dbReference>
<feature type="domain" description="HTH asnC-type" evidence="4">
    <location>
        <begin position="11"/>
        <end position="70"/>
    </location>
</feature>
<dbReference type="GO" id="GO:0043565">
    <property type="term" value="F:sequence-specific DNA binding"/>
    <property type="evidence" value="ECO:0007669"/>
    <property type="project" value="InterPro"/>
</dbReference>
<evidence type="ECO:0000313" key="5">
    <source>
        <dbReference type="EMBL" id="ASP38804.1"/>
    </source>
</evidence>
<reference evidence="5 6" key="1">
    <citation type="submission" date="2017-07" db="EMBL/GenBank/DDBJ databases">
        <title>Annotated genome sequence of Bacterioplanes sanyensis isolated from Red Sea.</title>
        <authorList>
            <person name="Rehman Z.U."/>
        </authorList>
    </citation>
    <scope>NUCLEOTIDE SEQUENCE [LARGE SCALE GENOMIC DNA]</scope>
    <source>
        <strain evidence="5 6">NV9</strain>
    </source>
</reference>
<dbReference type="AlphaFoldDB" id="A0A222FJY6"/>
<dbReference type="KEGG" id="bsan:CHH28_08975"/>
<dbReference type="EMBL" id="CP022530">
    <property type="protein sequence ID" value="ASP38804.1"/>
    <property type="molecule type" value="Genomic_DNA"/>
</dbReference>
<dbReference type="Pfam" id="PF13412">
    <property type="entry name" value="HTH_24"/>
    <property type="match status" value="1"/>
</dbReference>
<dbReference type="PANTHER" id="PTHR30154:SF17">
    <property type="entry name" value="DNA-BINDING TRANSCRIPTIONAL ACTIVATOR DECR"/>
    <property type="match status" value="1"/>
</dbReference>
<keyword evidence="6" id="KW-1185">Reference proteome</keyword>
<dbReference type="InterPro" id="IPR019888">
    <property type="entry name" value="Tscrpt_reg_AsnC-like"/>
</dbReference>
<dbReference type="RefSeq" id="WP_094059990.1">
    <property type="nucleotide sequence ID" value="NZ_CP022530.1"/>
</dbReference>
<dbReference type="PANTHER" id="PTHR30154">
    <property type="entry name" value="LEUCINE-RESPONSIVE REGULATORY PROTEIN"/>
    <property type="match status" value="1"/>
</dbReference>
<evidence type="ECO:0000256" key="2">
    <source>
        <dbReference type="ARBA" id="ARBA00023125"/>
    </source>
</evidence>
<accession>A0A222FJY6</accession>
<evidence type="ECO:0000256" key="1">
    <source>
        <dbReference type="ARBA" id="ARBA00023015"/>
    </source>
</evidence>
<dbReference type="PRINTS" id="PR00033">
    <property type="entry name" value="HTHASNC"/>
</dbReference>
<dbReference type="InterPro" id="IPR019887">
    <property type="entry name" value="Tscrpt_reg_AsnC/Lrp_C"/>
</dbReference>
<dbReference type="GO" id="GO:0043200">
    <property type="term" value="P:response to amino acid"/>
    <property type="evidence" value="ECO:0007669"/>
    <property type="project" value="TreeGrafter"/>
</dbReference>
<dbReference type="PROSITE" id="PS00519">
    <property type="entry name" value="HTH_ASNC_1"/>
    <property type="match status" value="1"/>
</dbReference>
<keyword evidence="2" id="KW-0238">DNA-binding</keyword>
<evidence type="ECO:0000259" key="4">
    <source>
        <dbReference type="PROSITE" id="PS50956"/>
    </source>
</evidence>
<name>A0A222FJY6_9GAMM</name>
<dbReference type="SMART" id="SM00344">
    <property type="entry name" value="HTH_ASNC"/>
    <property type="match status" value="1"/>
</dbReference>
<protein>
    <submittedName>
        <fullName evidence="5">AsnC family transcriptional regulator</fullName>
    </submittedName>
</protein>
<dbReference type="GO" id="GO:0006355">
    <property type="term" value="P:regulation of DNA-templated transcription"/>
    <property type="evidence" value="ECO:0007669"/>
    <property type="project" value="UniProtKB-ARBA"/>
</dbReference>
<evidence type="ECO:0000313" key="6">
    <source>
        <dbReference type="Proteomes" id="UP000202440"/>
    </source>
</evidence>
<dbReference type="CDD" id="cd00090">
    <property type="entry name" value="HTH_ARSR"/>
    <property type="match status" value="1"/>
</dbReference>
<dbReference type="Gene3D" id="1.10.10.10">
    <property type="entry name" value="Winged helix-like DNA-binding domain superfamily/Winged helix DNA-binding domain"/>
    <property type="match status" value="1"/>
</dbReference>
<dbReference type="InterPro" id="IPR019885">
    <property type="entry name" value="Tscrpt_reg_HTH_AsnC-type_CS"/>
</dbReference>
<dbReference type="Gene3D" id="3.30.70.920">
    <property type="match status" value="1"/>
</dbReference>
<gene>
    <name evidence="5" type="ORF">CHH28_08975</name>
</gene>